<evidence type="ECO:0000256" key="8">
    <source>
        <dbReference type="ARBA" id="ARBA00049169"/>
    </source>
</evidence>
<dbReference type="GO" id="GO:0004656">
    <property type="term" value="F:procollagen-proline 4-dioxygenase activity"/>
    <property type="evidence" value="ECO:0007669"/>
    <property type="project" value="UniProtKB-EC"/>
</dbReference>
<dbReference type="InterPro" id="IPR006620">
    <property type="entry name" value="Pro_4_hyd_alph"/>
</dbReference>
<feature type="domain" description="Prolyl 4-hydroxylase alpha subunit" evidence="10">
    <location>
        <begin position="1"/>
        <end position="146"/>
    </location>
</feature>
<keyword evidence="7" id="KW-0408">Iron</keyword>
<comment type="caution">
    <text evidence="11">The sequence shown here is derived from an EMBL/GenBank/DDBJ whole genome shotgun (WGS) entry which is preliminary data.</text>
</comment>
<dbReference type="GO" id="GO:0005506">
    <property type="term" value="F:iron ion binding"/>
    <property type="evidence" value="ECO:0007669"/>
    <property type="project" value="InterPro"/>
</dbReference>
<evidence type="ECO:0000313" key="11">
    <source>
        <dbReference type="EMBL" id="CAA0823401.1"/>
    </source>
</evidence>
<dbReference type="PANTHER" id="PTHR10869">
    <property type="entry name" value="PROLYL 4-HYDROXYLASE ALPHA SUBUNIT"/>
    <property type="match status" value="1"/>
</dbReference>
<keyword evidence="9" id="KW-0472">Membrane</keyword>
<keyword evidence="6" id="KW-0560">Oxidoreductase</keyword>
<feature type="transmembrane region" description="Helical" evidence="9">
    <location>
        <begin position="53"/>
        <end position="74"/>
    </location>
</feature>
<keyword evidence="5" id="KW-0735">Signal-anchor</keyword>
<evidence type="ECO:0000256" key="9">
    <source>
        <dbReference type="SAM" id="Phobius"/>
    </source>
</evidence>
<evidence type="ECO:0000256" key="7">
    <source>
        <dbReference type="ARBA" id="ARBA00023004"/>
    </source>
</evidence>
<keyword evidence="9" id="KW-1133">Transmembrane helix</keyword>
<evidence type="ECO:0000256" key="5">
    <source>
        <dbReference type="ARBA" id="ARBA00022968"/>
    </source>
</evidence>
<evidence type="ECO:0000256" key="4">
    <source>
        <dbReference type="ARBA" id="ARBA00022964"/>
    </source>
</evidence>
<keyword evidence="9" id="KW-0812">Transmembrane</keyword>
<dbReference type="InterPro" id="IPR044862">
    <property type="entry name" value="Pro_4_hyd_alph_FE2OG_OXY"/>
</dbReference>
<dbReference type="OrthoDB" id="420380at2759"/>
<dbReference type="GO" id="GO:0031418">
    <property type="term" value="F:L-ascorbic acid binding"/>
    <property type="evidence" value="ECO:0007669"/>
    <property type="project" value="InterPro"/>
</dbReference>
<name>A0A9N7N8Q6_STRHE</name>
<dbReference type="GO" id="GO:0005789">
    <property type="term" value="C:endoplasmic reticulum membrane"/>
    <property type="evidence" value="ECO:0007669"/>
    <property type="project" value="UniProtKB-SubCell"/>
</dbReference>
<reference evidence="11" key="1">
    <citation type="submission" date="2019-12" db="EMBL/GenBank/DDBJ databases">
        <authorList>
            <person name="Scholes J."/>
        </authorList>
    </citation>
    <scope>NUCLEOTIDE SEQUENCE</scope>
</reference>
<dbReference type="Pfam" id="PF13640">
    <property type="entry name" value="2OG-FeII_Oxy_3"/>
    <property type="match status" value="1"/>
</dbReference>
<comment type="cofactor">
    <cofactor evidence="1">
        <name>L-ascorbate</name>
        <dbReference type="ChEBI" id="CHEBI:38290"/>
    </cofactor>
</comment>
<dbReference type="Proteomes" id="UP001153555">
    <property type="component" value="Unassembled WGS sequence"/>
</dbReference>
<protein>
    <submittedName>
        <fullName evidence="11">Probable prolyl 4-hydroxylase 7</fullName>
    </submittedName>
</protein>
<dbReference type="InterPro" id="IPR045054">
    <property type="entry name" value="P4HA-like"/>
</dbReference>
<dbReference type="EMBL" id="CACSLK010024540">
    <property type="protein sequence ID" value="CAA0823401.1"/>
    <property type="molecule type" value="Genomic_DNA"/>
</dbReference>
<evidence type="ECO:0000256" key="6">
    <source>
        <dbReference type="ARBA" id="ARBA00023002"/>
    </source>
</evidence>
<evidence type="ECO:0000256" key="1">
    <source>
        <dbReference type="ARBA" id="ARBA00001961"/>
    </source>
</evidence>
<sequence length="146" mass="16706">MVADENGKSVESQVRTSSSMFLQLSQDEIVSRIETKIAAWTFLPQGIFVLPNYAQLIIIFVMNFLSLLLNLLYLENGEAMQILRYELGQKYEPHFDFFHDENNLKLGGHRVATVLMYLSNVEKGGETVFPKSEAKDRQPKGDDWSD</sequence>
<dbReference type="Gene3D" id="2.60.120.620">
    <property type="entry name" value="q2cbj1_9rhob like domain"/>
    <property type="match status" value="1"/>
</dbReference>
<dbReference type="AlphaFoldDB" id="A0A9N7N8Q6"/>
<evidence type="ECO:0000259" key="10">
    <source>
        <dbReference type="SMART" id="SM00702"/>
    </source>
</evidence>
<dbReference type="PANTHER" id="PTHR10869:SF238">
    <property type="entry name" value="PROLYL 4-HYDROXYLASE 6-RELATED"/>
    <property type="match status" value="1"/>
</dbReference>
<keyword evidence="4" id="KW-0223">Dioxygenase</keyword>
<evidence type="ECO:0000256" key="3">
    <source>
        <dbReference type="ARBA" id="ARBA00022723"/>
    </source>
</evidence>
<keyword evidence="3" id="KW-0479">Metal-binding</keyword>
<dbReference type="SMART" id="SM00702">
    <property type="entry name" value="P4Hc"/>
    <property type="match status" value="1"/>
</dbReference>
<evidence type="ECO:0000256" key="2">
    <source>
        <dbReference type="ARBA" id="ARBA00004648"/>
    </source>
</evidence>
<proteinExistence type="predicted"/>
<comment type="subcellular location">
    <subcellularLocation>
        <location evidence="2">Endoplasmic reticulum membrane</location>
        <topology evidence="2">Single-pass type II membrane protein</topology>
    </subcellularLocation>
</comment>
<organism evidence="11 12">
    <name type="scientific">Striga hermonthica</name>
    <name type="common">Purple witchweed</name>
    <name type="synonym">Buchnera hermonthica</name>
    <dbReference type="NCBI Taxonomy" id="68872"/>
    <lineage>
        <taxon>Eukaryota</taxon>
        <taxon>Viridiplantae</taxon>
        <taxon>Streptophyta</taxon>
        <taxon>Embryophyta</taxon>
        <taxon>Tracheophyta</taxon>
        <taxon>Spermatophyta</taxon>
        <taxon>Magnoliopsida</taxon>
        <taxon>eudicotyledons</taxon>
        <taxon>Gunneridae</taxon>
        <taxon>Pentapetalae</taxon>
        <taxon>asterids</taxon>
        <taxon>lamiids</taxon>
        <taxon>Lamiales</taxon>
        <taxon>Orobanchaceae</taxon>
        <taxon>Buchnereae</taxon>
        <taxon>Striga</taxon>
    </lineage>
</organism>
<feature type="non-terminal residue" evidence="11">
    <location>
        <position position="1"/>
    </location>
</feature>
<comment type="catalytic activity">
    <reaction evidence="8">
        <text>L-prolyl-[collagen] + 2-oxoglutarate + O2 = trans-4-hydroxy-L-prolyl-[collagen] + succinate + CO2</text>
        <dbReference type="Rhea" id="RHEA:18945"/>
        <dbReference type="Rhea" id="RHEA-COMP:11676"/>
        <dbReference type="Rhea" id="RHEA-COMP:11680"/>
        <dbReference type="ChEBI" id="CHEBI:15379"/>
        <dbReference type="ChEBI" id="CHEBI:16526"/>
        <dbReference type="ChEBI" id="CHEBI:16810"/>
        <dbReference type="ChEBI" id="CHEBI:30031"/>
        <dbReference type="ChEBI" id="CHEBI:50342"/>
        <dbReference type="ChEBI" id="CHEBI:61965"/>
        <dbReference type="EC" id="1.14.11.2"/>
    </reaction>
</comment>
<evidence type="ECO:0000313" key="12">
    <source>
        <dbReference type="Proteomes" id="UP001153555"/>
    </source>
</evidence>
<keyword evidence="12" id="KW-1185">Reference proteome</keyword>
<accession>A0A9N7N8Q6</accession>
<gene>
    <name evidence="11" type="ORF">SHERM_20560</name>
</gene>